<evidence type="ECO:0000313" key="2">
    <source>
        <dbReference type="Proteomes" id="UP000215914"/>
    </source>
</evidence>
<gene>
    <name evidence="1" type="ORF">HanXRQr2_Chr11g0499631</name>
</gene>
<keyword evidence="2" id="KW-1185">Reference proteome</keyword>
<comment type="caution">
    <text evidence="1">The sequence shown here is derived from an EMBL/GenBank/DDBJ whole genome shotgun (WGS) entry which is preliminary data.</text>
</comment>
<organism evidence="1 2">
    <name type="scientific">Helianthus annuus</name>
    <name type="common">Common sunflower</name>
    <dbReference type="NCBI Taxonomy" id="4232"/>
    <lineage>
        <taxon>Eukaryota</taxon>
        <taxon>Viridiplantae</taxon>
        <taxon>Streptophyta</taxon>
        <taxon>Embryophyta</taxon>
        <taxon>Tracheophyta</taxon>
        <taxon>Spermatophyta</taxon>
        <taxon>Magnoliopsida</taxon>
        <taxon>eudicotyledons</taxon>
        <taxon>Gunneridae</taxon>
        <taxon>Pentapetalae</taxon>
        <taxon>asterids</taxon>
        <taxon>campanulids</taxon>
        <taxon>Asterales</taxon>
        <taxon>Asteraceae</taxon>
        <taxon>Asteroideae</taxon>
        <taxon>Heliantheae alliance</taxon>
        <taxon>Heliantheae</taxon>
        <taxon>Helianthus</taxon>
    </lineage>
</organism>
<reference evidence="1" key="2">
    <citation type="submission" date="2020-06" db="EMBL/GenBank/DDBJ databases">
        <title>Helianthus annuus Genome sequencing and assembly Release 2.</title>
        <authorList>
            <person name="Gouzy J."/>
            <person name="Langlade N."/>
            <person name="Munos S."/>
        </authorList>
    </citation>
    <scope>NUCLEOTIDE SEQUENCE</scope>
    <source>
        <tissue evidence="1">Leaves</tissue>
    </source>
</reference>
<dbReference type="Gramene" id="mRNA:HanXRQr2_Chr11g0499631">
    <property type="protein sequence ID" value="CDS:HanXRQr2_Chr11g0499631.1"/>
    <property type="gene ID" value="HanXRQr2_Chr11g0499631"/>
</dbReference>
<dbReference type="Proteomes" id="UP000215914">
    <property type="component" value="Unassembled WGS sequence"/>
</dbReference>
<dbReference type="EMBL" id="MNCJ02000326">
    <property type="protein sequence ID" value="KAF5782739.1"/>
    <property type="molecule type" value="Genomic_DNA"/>
</dbReference>
<name>A0A9K3HQB0_HELAN</name>
<reference evidence="1" key="1">
    <citation type="journal article" date="2017" name="Nature">
        <title>The sunflower genome provides insights into oil metabolism, flowering and Asterid evolution.</title>
        <authorList>
            <person name="Badouin H."/>
            <person name="Gouzy J."/>
            <person name="Grassa C.J."/>
            <person name="Murat F."/>
            <person name="Staton S.E."/>
            <person name="Cottret L."/>
            <person name="Lelandais-Briere C."/>
            <person name="Owens G.L."/>
            <person name="Carrere S."/>
            <person name="Mayjonade B."/>
            <person name="Legrand L."/>
            <person name="Gill N."/>
            <person name="Kane N.C."/>
            <person name="Bowers J.E."/>
            <person name="Hubner S."/>
            <person name="Bellec A."/>
            <person name="Berard A."/>
            <person name="Berges H."/>
            <person name="Blanchet N."/>
            <person name="Boniface M.C."/>
            <person name="Brunel D."/>
            <person name="Catrice O."/>
            <person name="Chaidir N."/>
            <person name="Claudel C."/>
            <person name="Donnadieu C."/>
            <person name="Faraut T."/>
            <person name="Fievet G."/>
            <person name="Helmstetter N."/>
            <person name="King M."/>
            <person name="Knapp S.J."/>
            <person name="Lai Z."/>
            <person name="Le Paslier M.C."/>
            <person name="Lippi Y."/>
            <person name="Lorenzon L."/>
            <person name="Mandel J.R."/>
            <person name="Marage G."/>
            <person name="Marchand G."/>
            <person name="Marquand E."/>
            <person name="Bret-Mestries E."/>
            <person name="Morien E."/>
            <person name="Nambeesan S."/>
            <person name="Nguyen T."/>
            <person name="Pegot-Espagnet P."/>
            <person name="Pouilly N."/>
            <person name="Raftis F."/>
            <person name="Sallet E."/>
            <person name="Schiex T."/>
            <person name="Thomas J."/>
            <person name="Vandecasteele C."/>
            <person name="Vares D."/>
            <person name="Vear F."/>
            <person name="Vautrin S."/>
            <person name="Crespi M."/>
            <person name="Mangin B."/>
            <person name="Burke J.M."/>
            <person name="Salse J."/>
            <person name="Munos S."/>
            <person name="Vincourt P."/>
            <person name="Rieseberg L.H."/>
            <person name="Langlade N.B."/>
        </authorList>
    </citation>
    <scope>NUCLEOTIDE SEQUENCE</scope>
    <source>
        <tissue evidence="1">Leaves</tissue>
    </source>
</reference>
<sequence>MSRLIARHCHPHFYVLSFVIFKFSNSSQTRPDLRYVHIMYICVDPWRAKVKVH</sequence>
<dbReference type="AlphaFoldDB" id="A0A9K3HQB0"/>
<proteinExistence type="predicted"/>
<protein>
    <submittedName>
        <fullName evidence="1">Uncharacterized protein</fullName>
    </submittedName>
</protein>
<evidence type="ECO:0000313" key="1">
    <source>
        <dbReference type="EMBL" id="KAF5782739.1"/>
    </source>
</evidence>
<accession>A0A9K3HQB0</accession>